<protein>
    <submittedName>
        <fullName evidence="2">Uncharacterized protein</fullName>
    </submittedName>
</protein>
<comment type="caution">
    <text evidence="2">The sequence shown here is derived from an EMBL/GenBank/DDBJ whole genome shotgun (WGS) entry which is preliminary data.</text>
</comment>
<evidence type="ECO:0000313" key="2">
    <source>
        <dbReference type="EMBL" id="KAF5182494.1"/>
    </source>
</evidence>
<dbReference type="Proteomes" id="UP000554482">
    <property type="component" value="Unassembled WGS sequence"/>
</dbReference>
<accession>A0A7J6VBN4</accession>
<keyword evidence="3" id="KW-1185">Reference proteome</keyword>
<reference evidence="2 3" key="1">
    <citation type="submission" date="2020-06" db="EMBL/GenBank/DDBJ databases">
        <title>Transcriptomic and genomic resources for Thalictrum thalictroides and T. hernandezii: Facilitating candidate gene discovery in an emerging model plant lineage.</title>
        <authorList>
            <person name="Arias T."/>
            <person name="Riano-Pachon D.M."/>
            <person name="Di Stilio V.S."/>
        </authorList>
    </citation>
    <scope>NUCLEOTIDE SEQUENCE [LARGE SCALE GENOMIC DNA]</scope>
    <source>
        <strain evidence="3">cv. WT478/WT964</strain>
        <tissue evidence="2">Leaves</tissue>
    </source>
</reference>
<name>A0A7J6VBN4_THATH</name>
<organism evidence="2 3">
    <name type="scientific">Thalictrum thalictroides</name>
    <name type="common">Rue-anemone</name>
    <name type="synonym">Anemone thalictroides</name>
    <dbReference type="NCBI Taxonomy" id="46969"/>
    <lineage>
        <taxon>Eukaryota</taxon>
        <taxon>Viridiplantae</taxon>
        <taxon>Streptophyta</taxon>
        <taxon>Embryophyta</taxon>
        <taxon>Tracheophyta</taxon>
        <taxon>Spermatophyta</taxon>
        <taxon>Magnoliopsida</taxon>
        <taxon>Ranunculales</taxon>
        <taxon>Ranunculaceae</taxon>
        <taxon>Thalictroideae</taxon>
        <taxon>Thalictrum</taxon>
    </lineage>
</organism>
<feature type="region of interest" description="Disordered" evidence="1">
    <location>
        <begin position="1"/>
        <end position="30"/>
    </location>
</feature>
<evidence type="ECO:0000256" key="1">
    <source>
        <dbReference type="SAM" id="MobiDB-lite"/>
    </source>
</evidence>
<evidence type="ECO:0000313" key="3">
    <source>
        <dbReference type="Proteomes" id="UP000554482"/>
    </source>
</evidence>
<proteinExistence type="predicted"/>
<sequence>MGGVNDDSSDEVVILESGGGESADKYNSEDDDIVELVGGDSVDKYDSKDDDKVELVGGDSVDKYDSKDDDIVELVGGDSLDKYDSTDDDFVELGAGTDVATAAAIRKNDADIDEHSKGKFVVVFSDSDGVGGDDEGKAGIKDKSGKVEGNLREVMKAKYVCALEAEPVFKFFVKGILLSPKLAD</sequence>
<dbReference type="EMBL" id="JABWDY010034663">
    <property type="protein sequence ID" value="KAF5182494.1"/>
    <property type="molecule type" value="Genomic_DNA"/>
</dbReference>
<dbReference type="AlphaFoldDB" id="A0A7J6VBN4"/>
<gene>
    <name evidence="2" type="ORF">FRX31_027919</name>
</gene>